<accession>A0A949N815</accession>
<dbReference type="InterPro" id="IPR050482">
    <property type="entry name" value="Sensor_HK_TwoCompSys"/>
</dbReference>
<gene>
    <name evidence="7" type="ORF">JGS22_007555</name>
</gene>
<protein>
    <submittedName>
        <fullName evidence="7">Sensor histidine kinase</fullName>
    </submittedName>
</protein>
<comment type="caution">
    <text evidence="7">The sequence shown here is derived from an EMBL/GenBank/DDBJ whole genome shotgun (WGS) entry which is preliminary data.</text>
</comment>
<evidence type="ECO:0000256" key="3">
    <source>
        <dbReference type="ARBA" id="ARBA00023012"/>
    </source>
</evidence>
<dbReference type="GO" id="GO:0000155">
    <property type="term" value="F:phosphorelay sensor kinase activity"/>
    <property type="evidence" value="ECO:0007669"/>
    <property type="project" value="InterPro"/>
</dbReference>
<sequence length="378" mass="39184">MTREPAGVTTLSSVVMIMAAMSLSLNLRPRDFGRLVFAATPIVAAMALLTGGPVRQVAVYAVMTLWSGLAGGFAGRASGWILAAVMELDEARHAQARLAVAEERLRFGRDLHDVLGRNLSVIALKSELAVQLAQRTGAASGAALDQMVEVQRIARESQSELREVVRGYRDTSLLNELAGARGVLRAAGIECEIDADSTTALPESVRAALGWVVREGATNVLRHSDASRCVIRLRLTEHPDAAVLTLVNDGVRDVKAARGIGGGGNGRSAGLIGLRERLGALRGTLSTPDPAEPTGDGRSWSHGVRDDRLPPDDEVFVLRAEIPVPGGAAHEDGRGGTGEGARGGEGGGGGGRGRSGAVDTAVGSGYGTKAGRAGTDAR</sequence>
<dbReference type="AlphaFoldDB" id="A0A949N815"/>
<evidence type="ECO:0000256" key="4">
    <source>
        <dbReference type="SAM" id="MobiDB-lite"/>
    </source>
</evidence>
<feature type="compositionally biased region" description="Gly residues" evidence="4">
    <location>
        <begin position="335"/>
        <end position="354"/>
    </location>
</feature>
<evidence type="ECO:0000313" key="8">
    <source>
        <dbReference type="Proteomes" id="UP000694501"/>
    </source>
</evidence>
<dbReference type="Proteomes" id="UP000694501">
    <property type="component" value="Unassembled WGS sequence"/>
</dbReference>
<dbReference type="PANTHER" id="PTHR24421:SF63">
    <property type="entry name" value="SENSOR HISTIDINE KINASE DESK"/>
    <property type="match status" value="1"/>
</dbReference>
<feature type="region of interest" description="Disordered" evidence="4">
    <location>
        <begin position="322"/>
        <end position="378"/>
    </location>
</feature>
<dbReference type="PANTHER" id="PTHR24421">
    <property type="entry name" value="NITRATE/NITRITE SENSOR PROTEIN NARX-RELATED"/>
    <property type="match status" value="1"/>
</dbReference>
<dbReference type="GO" id="GO:0046983">
    <property type="term" value="F:protein dimerization activity"/>
    <property type="evidence" value="ECO:0007669"/>
    <property type="project" value="InterPro"/>
</dbReference>
<keyword evidence="1" id="KW-0808">Transferase</keyword>
<dbReference type="EMBL" id="JAELVF020000001">
    <property type="protein sequence ID" value="MBU7597483.1"/>
    <property type="molecule type" value="Genomic_DNA"/>
</dbReference>
<proteinExistence type="predicted"/>
<evidence type="ECO:0000256" key="5">
    <source>
        <dbReference type="SAM" id="Phobius"/>
    </source>
</evidence>
<reference evidence="7" key="1">
    <citation type="submission" date="2021-06" db="EMBL/GenBank/DDBJ databases">
        <title>Sequencing of actinobacteria type strains.</title>
        <authorList>
            <person name="Nguyen G.-S."/>
            <person name="Wentzel A."/>
        </authorList>
    </citation>
    <scope>NUCLEOTIDE SEQUENCE</scope>
    <source>
        <strain evidence="7">P38-E01</strain>
    </source>
</reference>
<dbReference type="InterPro" id="IPR011712">
    <property type="entry name" value="Sig_transdc_His_kin_sub3_dim/P"/>
</dbReference>
<name>A0A949N815_9ACTN</name>
<dbReference type="CDD" id="cd16917">
    <property type="entry name" value="HATPase_UhpB-NarQ-NarX-like"/>
    <property type="match status" value="1"/>
</dbReference>
<feature type="region of interest" description="Disordered" evidence="4">
    <location>
        <begin position="283"/>
        <end position="309"/>
    </location>
</feature>
<keyword evidence="3" id="KW-0902">Two-component regulatory system</keyword>
<evidence type="ECO:0000313" key="7">
    <source>
        <dbReference type="EMBL" id="MBU7597483.1"/>
    </source>
</evidence>
<dbReference type="Pfam" id="PF07730">
    <property type="entry name" value="HisKA_3"/>
    <property type="match status" value="1"/>
</dbReference>
<feature type="domain" description="Signal transduction histidine kinase subgroup 3 dimerisation and phosphoacceptor" evidence="6">
    <location>
        <begin position="103"/>
        <end position="172"/>
    </location>
</feature>
<keyword evidence="5" id="KW-0472">Membrane</keyword>
<evidence type="ECO:0000256" key="2">
    <source>
        <dbReference type="ARBA" id="ARBA00022777"/>
    </source>
</evidence>
<evidence type="ECO:0000259" key="6">
    <source>
        <dbReference type="Pfam" id="PF07730"/>
    </source>
</evidence>
<dbReference type="GO" id="GO:0016020">
    <property type="term" value="C:membrane"/>
    <property type="evidence" value="ECO:0007669"/>
    <property type="project" value="InterPro"/>
</dbReference>
<evidence type="ECO:0000256" key="1">
    <source>
        <dbReference type="ARBA" id="ARBA00022679"/>
    </source>
</evidence>
<keyword evidence="5" id="KW-0812">Transmembrane</keyword>
<feature type="transmembrane region" description="Helical" evidence="5">
    <location>
        <begin position="32"/>
        <end position="51"/>
    </location>
</feature>
<keyword evidence="8" id="KW-1185">Reference proteome</keyword>
<feature type="transmembrane region" description="Helical" evidence="5">
    <location>
        <begin position="6"/>
        <end position="25"/>
    </location>
</feature>
<keyword evidence="5" id="KW-1133">Transmembrane helix</keyword>
<keyword evidence="2 7" id="KW-0418">Kinase</keyword>
<organism evidence="7 8">
    <name type="scientific">Streptomyces tardus</name>
    <dbReference type="NCBI Taxonomy" id="2780544"/>
    <lineage>
        <taxon>Bacteria</taxon>
        <taxon>Bacillati</taxon>
        <taxon>Actinomycetota</taxon>
        <taxon>Actinomycetes</taxon>
        <taxon>Kitasatosporales</taxon>
        <taxon>Streptomycetaceae</taxon>
        <taxon>Streptomyces</taxon>
    </lineage>
</organism>